<dbReference type="VEuPathDB" id="FungiDB:PC110_g5614"/>
<evidence type="ECO:0000313" key="2">
    <source>
        <dbReference type="Proteomes" id="UP000774804"/>
    </source>
</evidence>
<organism evidence="1 2">
    <name type="scientific">Phytophthora cactorum</name>
    <dbReference type="NCBI Taxonomy" id="29920"/>
    <lineage>
        <taxon>Eukaryota</taxon>
        <taxon>Sar</taxon>
        <taxon>Stramenopiles</taxon>
        <taxon>Oomycota</taxon>
        <taxon>Peronosporomycetes</taxon>
        <taxon>Peronosporales</taxon>
        <taxon>Peronosporaceae</taxon>
        <taxon>Phytophthora</taxon>
    </lineage>
</organism>
<name>A0A8T1AST4_9STRA</name>
<dbReference type="EMBL" id="RCMI01001379">
    <property type="protein sequence ID" value="KAG2885914.1"/>
    <property type="molecule type" value="Genomic_DNA"/>
</dbReference>
<proteinExistence type="predicted"/>
<dbReference type="PANTHER" id="PTHR34987">
    <property type="entry name" value="C, PUTATIVE (AFU_ORTHOLOGUE AFUA_3G02880)-RELATED"/>
    <property type="match status" value="1"/>
</dbReference>
<protein>
    <submittedName>
        <fullName evidence="1">Uncharacterized protein</fullName>
    </submittedName>
</protein>
<evidence type="ECO:0000313" key="1">
    <source>
        <dbReference type="EMBL" id="KAG2885914.1"/>
    </source>
</evidence>
<sequence length="197" mass="21928">TRIMGVANSKPEQIAGTWEFLFEYQADYGQFPGFAPISYQSPSCFGTIHWATTLWTYRHRKCTASRPLRLHSLRVWPMRPRSSSLLTAWKVCVKAPVISIPATLDNTTHISPNTNGFLLDALLQHGYTDQAVFLFDNLWDAMISAAWEIVDSQLNVTITAPVGTDGTFEVDQPSSSTGVYELHLEGTEAATSFVVQL</sequence>
<feature type="non-terminal residue" evidence="1">
    <location>
        <position position="1"/>
    </location>
</feature>
<dbReference type="AlphaFoldDB" id="A0A8T1AST4"/>
<comment type="caution">
    <text evidence="1">The sequence shown here is derived from an EMBL/GenBank/DDBJ whole genome shotgun (WGS) entry which is preliminary data.</text>
</comment>
<gene>
    <name evidence="1" type="ORF">PC115_g20845</name>
</gene>
<dbReference type="Proteomes" id="UP000774804">
    <property type="component" value="Unassembled WGS sequence"/>
</dbReference>
<accession>A0A8T1AST4</accession>
<dbReference type="PANTHER" id="PTHR34987:SF4">
    <property type="entry name" value="ALPHA-L-RHAMNOSIDASE C-TERMINAL DOMAIN-CONTAINING PROTEIN"/>
    <property type="match status" value="1"/>
</dbReference>
<reference evidence="1" key="1">
    <citation type="submission" date="2018-10" db="EMBL/GenBank/DDBJ databases">
        <title>Effector identification in a new, highly contiguous assembly of the strawberry crown rot pathogen Phytophthora cactorum.</title>
        <authorList>
            <person name="Armitage A.D."/>
            <person name="Nellist C.F."/>
            <person name="Bates H."/>
            <person name="Vickerstaff R.J."/>
            <person name="Harrison R.J."/>
        </authorList>
    </citation>
    <scope>NUCLEOTIDE SEQUENCE</scope>
    <source>
        <strain evidence="1">4032</strain>
    </source>
</reference>